<dbReference type="AlphaFoldDB" id="A0A0L0MC47"/>
<dbReference type="SUPFAM" id="SSF141868">
    <property type="entry name" value="EAL domain-like"/>
    <property type="match status" value="1"/>
</dbReference>
<evidence type="ECO:0000259" key="1">
    <source>
        <dbReference type="PROSITE" id="PS50883"/>
    </source>
</evidence>
<dbReference type="PROSITE" id="PS50883">
    <property type="entry name" value="EAL"/>
    <property type="match status" value="1"/>
</dbReference>
<dbReference type="Proteomes" id="UP000036959">
    <property type="component" value="Unassembled WGS sequence"/>
</dbReference>
<proteinExistence type="predicted"/>
<gene>
    <name evidence="2" type="ORF">BVER_04873c</name>
</gene>
<keyword evidence="3" id="KW-1185">Reference proteome</keyword>
<dbReference type="SMART" id="SM00052">
    <property type="entry name" value="EAL"/>
    <property type="match status" value="1"/>
</dbReference>
<dbReference type="PATRIC" id="fig|242163.4.peg.299"/>
<dbReference type="Gene3D" id="3.20.20.450">
    <property type="entry name" value="EAL domain"/>
    <property type="match status" value="1"/>
</dbReference>
<sequence>MRILQLRVQFCGGSVTEIGEARFLVSFLKSASPAASTPGMGSLPRLERLQIELAASLVTESGSWVLPMVTVDPVRPGLLGGESGGFLHYPEKVERVSAAGSPIRVPQFGSEWRESYERDMALAVAFERAIAHGRVSLVTQPIVRLDQHSTLLYSEALLRVSGLPDGAGAARLIPVLERLGFVRALDRIVVSNVIGRLEADSSAILGCNISACSLVMDSWWLSTFDRLMADSDVAARLTIEITETAPIADFDAAINFARRLKDLGCRISLDDFGEGHSSVSFARAIRPDVIKLYDGWVRGNWRGDDEMSVLHRLAALCGALAPCVVAEGIECEEDLQKVFGSGIDWIQGEIIQPSWKGSHILLNRETIELLTER</sequence>
<dbReference type="InterPro" id="IPR035919">
    <property type="entry name" value="EAL_sf"/>
</dbReference>
<dbReference type="PANTHER" id="PTHR33121:SF23">
    <property type="entry name" value="CYCLIC DI-GMP PHOSPHODIESTERASE PDEB"/>
    <property type="match status" value="1"/>
</dbReference>
<dbReference type="EMBL" id="LFJJ01000096">
    <property type="protein sequence ID" value="KND59835.1"/>
    <property type="molecule type" value="Genomic_DNA"/>
</dbReference>
<dbReference type="InterPro" id="IPR050706">
    <property type="entry name" value="Cyclic-di-GMP_PDE-like"/>
</dbReference>
<dbReference type="CDD" id="cd01948">
    <property type="entry name" value="EAL"/>
    <property type="match status" value="1"/>
</dbReference>
<reference evidence="3" key="1">
    <citation type="submission" date="2015-06" db="EMBL/GenBank/DDBJ databases">
        <title>Comparative genomics of Burkholderia leaf nodule symbionts.</title>
        <authorList>
            <person name="Carlier A."/>
            <person name="Eberl L."/>
            <person name="Pinto-Carbo M."/>
        </authorList>
    </citation>
    <scope>NUCLEOTIDE SEQUENCE [LARGE SCALE GENOMIC DNA]</scope>
    <source>
        <strain evidence="3">UZHbot4</strain>
    </source>
</reference>
<dbReference type="InterPro" id="IPR001633">
    <property type="entry name" value="EAL_dom"/>
</dbReference>
<dbReference type="Pfam" id="PF00563">
    <property type="entry name" value="EAL"/>
    <property type="match status" value="1"/>
</dbReference>
<dbReference type="GO" id="GO:0071111">
    <property type="term" value="F:cyclic-guanylate-specific phosphodiesterase activity"/>
    <property type="evidence" value="ECO:0007669"/>
    <property type="project" value="InterPro"/>
</dbReference>
<comment type="caution">
    <text evidence="2">The sequence shown here is derived from an EMBL/GenBank/DDBJ whole genome shotgun (WGS) entry which is preliminary data.</text>
</comment>
<dbReference type="PANTHER" id="PTHR33121">
    <property type="entry name" value="CYCLIC DI-GMP PHOSPHODIESTERASE PDEF"/>
    <property type="match status" value="1"/>
</dbReference>
<evidence type="ECO:0000313" key="3">
    <source>
        <dbReference type="Proteomes" id="UP000036959"/>
    </source>
</evidence>
<feature type="domain" description="EAL" evidence="1">
    <location>
        <begin position="119"/>
        <end position="368"/>
    </location>
</feature>
<name>A0A0L0MC47_9BURK</name>
<accession>A0A0L0MC47</accession>
<protein>
    <submittedName>
        <fullName evidence="2">Diguanylate cyclase/phosphodiesterase (GGDEF &amp; EAL domain) with PAS/PAC sensor(S)</fullName>
    </submittedName>
</protein>
<organism evidence="2 3">
    <name type="scientific">Candidatus Burkholderia verschuerenii</name>
    <dbReference type="NCBI Taxonomy" id="242163"/>
    <lineage>
        <taxon>Bacteria</taxon>
        <taxon>Pseudomonadati</taxon>
        <taxon>Pseudomonadota</taxon>
        <taxon>Betaproteobacteria</taxon>
        <taxon>Burkholderiales</taxon>
        <taxon>Burkholderiaceae</taxon>
        <taxon>Burkholderia</taxon>
    </lineage>
</organism>
<evidence type="ECO:0000313" key="2">
    <source>
        <dbReference type="EMBL" id="KND59835.1"/>
    </source>
</evidence>